<dbReference type="GO" id="GO:0004368">
    <property type="term" value="F:glycerol-3-phosphate dehydrogenase (quinone) activity"/>
    <property type="evidence" value="ECO:0007669"/>
    <property type="project" value="InterPro"/>
</dbReference>
<evidence type="ECO:0000259" key="8">
    <source>
        <dbReference type="Pfam" id="PF16901"/>
    </source>
</evidence>
<organism evidence="9">
    <name type="scientific">Dechloromonas aromatica (strain RCB)</name>
    <dbReference type="NCBI Taxonomy" id="159087"/>
    <lineage>
        <taxon>Bacteria</taxon>
        <taxon>Pseudomonadati</taxon>
        <taxon>Pseudomonadota</taxon>
        <taxon>Betaproteobacteria</taxon>
        <taxon>Rhodocyclales</taxon>
        <taxon>Azonexaceae</taxon>
        <taxon>Dechloromonas</taxon>
    </lineage>
</organism>
<keyword evidence="6" id="KW-0560">Oxidoreductase</keyword>
<feature type="domain" description="Alpha-glycerophosphate oxidase C-terminal" evidence="8">
    <location>
        <begin position="419"/>
        <end position="501"/>
    </location>
</feature>
<protein>
    <submittedName>
        <fullName evidence="9">Fumarate reductase/succinate dehydrogenase flavoprotein, N-terminal:FAD dependent oxidoreductase</fullName>
    </submittedName>
</protein>
<dbReference type="KEGG" id="dar:Daro_1921"/>
<name>Q47ER4_DECAR</name>
<dbReference type="OrthoDB" id="9766796at2"/>
<comment type="cofactor">
    <cofactor evidence="1">
        <name>FAD</name>
        <dbReference type="ChEBI" id="CHEBI:57692"/>
    </cofactor>
</comment>
<evidence type="ECO:0000259" key="7">
    <source>
        <dbReference type="Pfam" id="PF01266"/>
    </source>
</evidence>
<dbReference type="InterPro" id="IPR036188">
    <property type="entry name" value="FAD/NAD-bd_sf"/>
</dbReference>
<proteinExistence type="inferred from homology"/>
<dbReference type="Gene3D" id="3.30.9.10">
    <property type="entry name" value="D-Amino Acid Oxidase, subunit A, domain 2"/>
    <property type="match status" value="1"/>
</dbReference>
<dbReference type="PRINTS" id="PR01001">
    <property type="entry name" value="FADG3PDH"/>
</dbReference>
<dbReference type="SUPFAM" id="SSF51905">
    <property type="entry name" value="FAD/NAD(P)-binding domain"/>
    <property type="match status" value="1"/>
</dbReference>
<feature type="domain" description="FAD dependent oxidoreductase" evidence="7">
    <location>
        <begin position="22"/>
        <end position="382"/>
    </location>
</feature>
<dbReference type="InterPro" id="IPR006076">
    <property type="entry name" value="FAD-dep_OxRdtase"/>
</dbReference>
<dbReference type="PANTHER" id="PTHR11985">
    <property type="entry name" value="GLYCEROL-3-PHOSPHATE DEHYDROGENASE"/>
    <property type="match status" value="1"/>
</dbReference>
<dbReference type="InterPro" id="IPR031656">
    <property type="entry name" value="DAO_C"/>
</dbReference>
<sequence length="524" mass="56667">MINAPLKREDGLAKLRDTAPWDVLIIGGGASGLGAAVDAAARGYRTLLIEARDFASGTSSCSTKLIHGGVRYLRQGDIGLVRNALHERSHLLRNAAHLVHPLAFIIPAWRNIDRVFYGAGLKLYDLLAGRQGLAASRSLNRQDVIDALPGLRRASLCGGIRYWDGQFDDARLAITLMRTATDLGASCLNYLPVTRLIKTGGRVAGAVLCDAESGEEFEVRARAVINATGVHADSVRRFDDSAAVPLLTPSQGIHLVVDADFLPGQQAILVPKTEDGRVMFAIPWQGKVLLGTTDTPRPELSQLDDPQPLDEEIDFLLRTAASVLSRPPTRSDIRSAFAGLRPLIHPDNKDGKSTAALSREHAVLVSTSGLITVAGGKWTTYRLMAEQVIDRTIEVAGLPAVPCPTRTLKLHACPAQPGNDVYGTEAPLLATLPGHDQPLHPELPYNAAMVRFAIRYEMARTIEDVLARRTRALFHDAAAAEKMIDRIAGIFAEELQLTEERLASLIEAAHESARRFMAAQNSGA</sequence>
<gene>
    <name evidence="9" type="ordered locus">Daro_1921</name>
</gene>
<dbReference type="Pfam" id="PF01266">
    <property type="entry name" value="DAO"/>
    <property type="match status" value="1"/>
</dbReference>
<dbReference type="EMBL" id="CP000089">
    <property type="protein sequence ID" value="AAZ46667.1"/>
    <property type="molecule type" value="Genomic_DNA"/>
</dbReference>
<evidence type="ECO:0000256" key="5">
    <source>
        <dbReference type="ARBA" id="ARBA00022827"/>
    </source>
</evidence>
<dbReference type="HOGENOM" id="CLU_015740_4_1_4"/>
<dbReference type="InterPro" id="IPR038299">
    <property type="entry name" value="DAO_C_sf"/>
</dbReference>
<evidence type="ECO:0000313" key="9">
    <source>
        <dbReference type="EMBL" id="AAZ46667.1"/>
    </source>
</evidence>
<dbReference type="GO" id="GO:0006071">
    <property type="term" value="P:glycerol metabolic process"/>
    <property type="evidence" value="ECO:0007669"/>
    <property type="project" value="UniProtKB-KW"/>
</dbReference>
<dbReference type="AlphaFoldDB" id="Q47ER4"/>
<reference evidence="9" key="1">
    <citation type="submission" date="2005-08" db="EMBL/GenBank/DDBJ databases">
        <title>Complete sequence of Dechloromonas aromatica RCB.</title>
        <authorList>
            <person name="Salinero K.K."/>
            <person name="Copeland A."/>
            <person name="Lucas S."/>
            <person name="Lapidus A."/>
            <person name="Barry K."/>
            <person name="Detter J.C."/>
            <person name="Glavina T."/>
            <person name="Hammon N."/>
            <person name="Israni S."/>
            <person name="Pitluck S."/>
            <person name="Di Bartolo G."/>
            <person name="Trong S."/>
            <person name="Schmutz J."/>
            <person name="Larimer F."/>
            <person name="Land M."/>
            <person name="Ivanova N."/>
            <person name="Richardson P."/>
        </authorList>
    </citation>
    <scope>NUCLEOTIDE SEQUENCE</scope>
    <source>
        <strain evidence="9">RCB</strain>
    </source>
</reference>
<dbReference type="GO" id="GO:0046168">
    <property type="term" value="P:glycerol-3-phosphate catabolic process"/>
    <property type="evidence" value="ECO:0007669"/>
    <property type="project" value="TreeGrafter"/>
</dbReference>
<evidence type="ECO:0000256" key="2">
    <source>
        <dbReference type="ARBA" id="ARBA00007330"/>
    </source>
</evidence>
<evidence type="ECO:0000256" key="6">
    <source>
        <dbReference type="ARBA" id="ARBA00023002"/>
    </source>
</evidence>
<keyword evidence="4" id="KW-0319">Glycerol metabolism</keyword>
<dbReference type="Gene3D" id="1.10.8.870">
    <property type="entry name" value="Alpha-glycerophosphate oxidase, cap domain"/>
    <property type="match status" value="1"/>
</dbReference>
<dbReference type="PROSITE" id="PS00978">
    <property type="entry name" value="FAD_G3PDH_2"/>
    <property type="match status" value="1"/>
</dbReference>
<dbReference type="STRING" id="159087.Daro_1921"/>
<dbReference type="Gene3D" id="3.50.50.60">
    <property type="entry name" value="FAD/NAD(P)-binding domain"/>
    <property type="match status" value="1"/>
</dbReference>
<evidence type="ECO:0000256" key="4">
    <source>
        <dbReference type="ARBA" id="ARBA00022798"/>
    </source>
</evidence>
<keyword evidence="5" id="KW-0274">FAD</keyword>
<dbReference type="Pfam" id="PF16901">
    <property type="entry name" value="DAO_C"/>
    <property type="match status" value="1"/>
</dbReference>
<dbReference type="PANTHER" id="PTHR11985:SF35">
    <property type="entry name" value="ANAEROBIC GLYCEROL-3-PHOSPHATE DEHYDROGENASE SUBUNIT A"/>
    <property type="match status" value="1"/>
</dbReference>
<dbReference type="SUPFAM" id="SSF54373">
    <property type="entry name" value="FAD-linked reductases, C-terminal domain"/>
    <property type="match status" value="1"/>
</dbReference>
<evidence type="ECO:0000256" key="3">
    <source>
        <dbReference type="ARBA" id="ARBA00022630"/>
    </source>
</evidence>
<evidence type="ECO:0000256" key="1">
    <source>
        <dbReference type="ARBA" id="ARBA00001974"/>
    </source>
</evidence>
<accession>Q47ER4</accession>
<keyword evidence="3" id="KW-0285">Flavoprotein</keyword>
<dbReference type="eggNOG" id="COG0578">
    <property type="taxonomic scope" value="Bacteria"/>
</dbReference>
<comment type="similarity">
    <text evidence="2">Belongs to the FAD-dependent glycerol-3-phosphate dehydrogenase family.</text>
</comment>
<dbReference type="InterPro" id="IPR000447">
    <property type="entry name" value="G3P_DH_FAD-dep"/>
</dbReference>